<evidence type="ECO:0000256" key="1">
    <source>
        <dbReference type="SAM" id="MobiDB-lite"/>
    </source>
</evidence>
<organism evidence="2 3">
    <name type="scientific">Trichophyton equinum (strain ATCC MYA-4606 / CBS 127.97)</name>
    <name type="common">Horse ringworm fungus</name>
    <dbReference type="NCBI Taxonomy" id="559882"/>
    <lineage>
        <taxon>Eukaryota</taxon>
        <taxon>Fungi</taxon>
        <taxon>Dikarya</taxon>
        <taxon>Ascomycota</taxon>
        <taxon>Pezizomycotina</taxon>
        <taxon>Eurotiomycetes</taxon>
        <taxon>Eurotiomycetidae</taxon>
        <taxon>Onygenales</taxon>
        <taxon>Arthrodermataceae</taxon>
        <taxon>Trichophyton</taxon>
    </lineage>
</organism>
<evidence type="ECO:0000313" key="2">
    <source>
        <dbReference type="EMBL" id="EGE07847.1"/>
    </source>
</evidence>
<dbReference type="VEuPathDB" id="FungiDB:TEQG_08768"/>
<reference evidence="3" key="1">
    <citation type="journal article" date="2012" name="MBio">
        <title>Comparative genome analysis of Trichophyton rubrum and related dermatophytes reveals candidate genes involved in infection.</title>
        <authorList>
            <person name="Martinez D.A."/>
            <person name="Oliver B.G."/>
            <person name="Graeser Y."/>
            <person name="Goldberg J.M."/>
            <person name="Li W."/>
            <person name="Martinez-Rossi N.M."/>
            <person name="Monod M."/>
            <person name="Shelest E."/>
            <person name="Barton R.C."/>
            <person name="Birch E."/>
            <person name="Brakhage A.A."/>
            <person name="Chen Z."/>
            <person name="Gurr S.J."/>
            <person name="Heiman D."/>
            <person name="Heitman J."/>
            <person name="Kosti I."/>
            <person name="Rossi A."/>
            <person name="Saif S."/>
            <person name="Samalova M."/>
            <person name="Saunders C.W."/>
            <person name="Shea T."/>
            <person name="Summerbell R.C."/>
            <person name="Xu J."/>
            <person name="Young S."/>
            <person name="Zeng Q."/>
            <person name="Birren B.W."/>
            <person name="Cuomo C.A."/>
            <person name="White T.C."/>
        </authorList>
    </citation>
    <scope>NUCLEOTIDE SEQUENCE [LARGE SCALE GENOMIC DNA]</scope>
    <source>
        <strain evidence="3">ATCC MYA-4606 / CBS 127.97</strain>
    </source>
</reference>
<gene>
    <name evidence="2" type="ORF">TEQG_08768</name>
</gene>
<feature type="region of interest" description="Disordered" evidence="1">
    <location>
        <begin position="1"/>
        <end position="21"/>
    </location>
</feature>
<name>F2Q129_TRIEC</name>
<dbReference type="Proteomes" id="UP000009169">
    <property type="component" value="Unassembled WGS sequence"/>
</dbReference>
<evidence type="ECO:0000313" key="3">
    <source>
        <dbReference type="Proteomes" id="UP000009169"/>
    </source>
</evidence>
<dbReference type="AlphaFoldDB" id="F2Q129"/>
<feature type="region of interest" description="Disordered" evidence="1">
    <location>
        <begin position="108"/>
        <end position="162"/>
    </location>
</feature>
<sequence>MGEPVRGGREGGGKTDGMCKETTPLHMLPERLIFTYKLNHDPNDMSHTAHGFWSTEILVSKFLAQREASKAEKLNILIVRIVALSDNRSQKAEPKWLQKRERRFEMGERFPSTVATEKGRKAQSVQIKGGAWSARNGPSKPKTLVASPPGRRARKLENTRQA</sequence>
<proteinExistence type="predicted"/>
<accession>F2Q129</accession>
<dbReference type="HOGENOM" id="CLU_1636623_0_0_1"/>
<protein>
    <submittedName>
        <fullName evidence="2">Uncharacterized protein</fullName>
    </submittedName>
</protein>
<keyword evidence="3" id="KW-1185">Reference proteome</keyword>
<feature type="compositionally biased region" description="Basic and acidic residues" evidence="1">
    <location>
        <begin position="1"/>
        <end position="19"/>
    </location>
</feature>
<dbReference type="EMBL" id="DS995766">
    <property type="protein sequence ID" value="EGE07847.1"/>
    <property type="molecule type" value="Genomic_DNA"/>
</dbReference>